<evidence type="ECO:0000256" key="1">
    <source>
        <dbReference type="SAM" id="Phobius"/>
    </source>
</evidence>
<evidence type="ECO:0008006" key="4">
    <source>
        <dbReference type="Google" id="ProtNLM"/>
    </source>
</evidence>
<dbReference type="EMBL" id="QQWG01000001">
    <property type="protein sequence ID" value="RRG24631.1"/>
    <property type="molecule type" value="Genomic_DNA"/>
</dbReference>
<accession>A0A425Y7Y7</accession>
<protein>
    <recommendedName>
        <fullName evidence="4">Riboflavin synthase subunit beta</fullName>
    </recommendedName>
</protein>
<keyword evidence="3" id="KW-1185">Reference proteome</keyword>
<gene>
    <name evidence="2" type="ORF">DWB61_01025</name>
</gene>
<keyword evidence="1" id="KW-1133">Transmembrane helix</keyword>
<proteinExistence type="predicted"/>
<feature type="transmembrane region" description="Helical" evidence="1">
    <location>
        <begin position="79"/>
        <end position="97"/>
    </location>
</feature>
<dbReference type="OrthoDB" id="1121113at2"/>
<reference evidence="2 3" key="1">
    <citation type="submission" date="2018-07" db="EMBL/GenBank/DDBJ databases">
        <title>Draft genome sequence of Ancylomarina sp. M1P.</title>
        <authorList>
            <person name="Yadav S."/>
            <person name="Villanueva L."/>
            <person name="Damste J.S.S."/>
        </authorList>
    </citation>
    <scope>NUCLEOTIDE SEQUENCE [LARGE SCALE GENOMIC DNA]</scope>
    <source>
        <strain evidence="2 3">M1P</strain>
    </source>
</reference>
<keyword evidence="1" id="KW-0812">Transmembrane</keyword>
<dbReference type="RefSeq" id="WP_125029020.1">
    <property type="nucleotide sequence ID" value="NZ_JAPXVP010000001.1"/>
</dbReference>
<evidence type="ECO:0000313" key="3">
    <source>
        <dbReference type="Proteomes" id="UP000285794"/>
    </source>
</evidence>
<organism evidence="2 3">
    <name type="scientific">Ancylomarina euxinus</name>
    <dbReference type="NCBI Taxonomy" id="2283627"/>
    <lineage>
        <taxon>Bacteria</taxon>
        <taxon>Pseudomonadati</taxon>
        <taxon>Bacteroidota</taxon>
        <taxon>Bacteroidia</taxon>
        <taxon>Marinilabiliales</taxon>
        <taxon>Marinifilaceae</taxon>
        <taxon>Ancylomarina</taxon>
    </lineage>
</organism>
<dbReference type="AlphaFoldDB" id="A0A425Y7Y7"/>
<name>A0A425Y7Y7_9BACT</name>
<keyword evidence="1" id="KW-0472">Membrane</keyword>
<sequence>MALPGFFKKPEHKRFNIEPRYWDPAKEEREERENRIKAELGMTDDNGQYIPNIKGQMRRSLRHKNADVRHSNKKSNIRLFIILVILLIIAFGYIFGWDLSILKM</sequence>
<evidence type="ECO:0000313" key="2">
    <source>
        <dbReference type="EMBL" id="RRG24631.1"/>
    </source>
</evidence>
<comment type="caution">
    <text evidence="2">The sequence shown here is derived from an EMBL/GenBank/DDBJ whole genome shotgun (WGS) entry which is preliminary data.</text>
</comment>
<dbReference type="Proteomes" id="UP000285794">
    <property type="component" value="Unassembled WGS sequence"/>
</dbReference>